<gene>
    <name evidence="1" type="ORF">H2Rhizo33695_000002</name>
</gene>
<name>A0A514D9Z9_9VIRU</name>
<sequence>MAYTLTDPISITIDGVAHSLKRVNQDAYGSEYLDRSTSALYEVRMKIRHTKEASKIGQIRMDRHNVELTKTVYGSGINPDVVTQAYIVIRNGYNAPTADTQKLSSGLVAALTADNLTGVINWQN</sequence>
<proteinExistence type="predicted"/>
<dbReference type="InterPro" id="IPR054457">
    <property type="entry name" value="PhiCb5_coat"/>
</dbReference>
<dbReference type="Gene3D" id="2.40.160.220">
    <property type="match status" value="1"/>
</dbReference>
<organism evidence="1">
    <name type="scientific">Leviviridae sp</name>
    <dbReference type="NCBI Taxonomy" id="2027243"/>
    <lineage>
        <taxon>Viruses</taxon>
        <taxon>Riboviria</taxon>
        <taxon>Orthornavirae</taxon>
        <taxon>Lenarviricota</taxon>
        <taxon>Leviviricetes</taxon>
        <taxon>Norzivirales</taxon>
        <taxon>Fiersviridae</taxon>
    </lineage>
</organism>
<dbReference type="Pfam" id="PF22387">
    <property type="entry name" value="PhiCb5_coat"/>
    <property type="match status" value="1"/>
</dbReference>
<dbReference type="EMBL" id="MN035537">
    <property type="protein sequence ID" value="QDH90441.1"/>
    <property type="molecule type" value="Genomic_RNA"/>
</dbReference>
<evidence type="ECO:0000313" key="1">
    <source>
        <dbReference type="EMBL" id="QDH90441.1"/>
    </source>
</evidence>
<protein>
    <submittedName>
        <fullName evidence="1">Uncharacterized protein</fullName>
    </submittedName>
</protein>
<accession>A0A514D9Z9</accession>
<reference evidence="1" key="1">
    <citation type="submission" date="2019-05" db="EMBL/GenBank/DDBJ databases">
        <title>Metatranscriptomic reconstruction reveals RNA viruses with the potential to shape carbon cycling in soil.</title>
        <authorList>
            <person name="Starr E.P."/>
            <person name="Nuccio E."/>
            <person name="Pett-Ridge J."/>
            <person name="Banfield J.F."/>
            <person name="Firestone M.K."/>
        </authorList>
    </citation>
    <scope>NUCLEOTIDE SEQUENCE</scope>
    <source>
        <strain evidence="1">H2_Rhizo_33_scaffold_695</strain>
    </source>
</reference>